<dbReference type="InterPro" id="IPR014861">
    <property type="entry name" value="CNP1-like_dom"/>
</dbReference>
<reference evidence="4" key="1">
    <citation type="journal article" date="2019" name="Int. J. Syst. Evol. Microbiol.">
        <title>The Global Catalogue of Microorganisms (GCM) 10K type strain sequencing project: providing services to taxonomists for standard genome sequencing and annotation.</title>
        <authorList>
            <consortium name="The Broad Institute Genomics Platform"/>
            <consortium name="The Broad Institute Genome Sequencing Center for Infectious Disease"/>
            <person name="Wu L."/>
            <person name="Ma J."/>
        </authorList>
    </citation>
    <scope>NUCLEOTIDE SEQUENCE [LARGE SCALE GENOMIC DNA]</scope>
    <source>
        <strain evidence="4">KCTC 42742</strain>
    </source>
</reference>
<feature type="domain" description="CNP1-like uncharacterised" evidence="2">
    <location>
        <begin position="44"/>
        <end position="171"/>
    </location>
</feature>
<feature type="signal peptide" evidence="1">
    <location>
        <begin position="1"/>
        <end position="23"/>
    </location>
</feature>
<sequence length="189" mass="21634">MNKFSQQLPLALALLLAANLAHADLSGKNRPRQIPLNPYVEDFVWQEKPQAVPAYASTPQWLELPMPASVRPKVFVDISDMQLGEDEVIRYTLRQLSSSGIENISREGLYCIKRQLRSYAYGDTVNKRWIEAQNNSWRGVAANDWVRRELIDAMCPKGWAPPTLEEIHSNLNKAAHLDRTPQLEKERKL</sequence>
<name>A0ABV7RFZ1_9NEIS</name>
<dbReference type="RefSeq" id="WP_386091561.1">
    <property type="nucleotide sequence ID" value="NZ_JBHRXN010000030.1"/>
</dbReference>
<keyword evidence="4" id="KW-1185">Reference proteome</keyword>
<comment type="caution">
    <text evidence="3">The sequence shown here is derived from an EMBL/GenBank/DDBJ whole genome shotgun (WGS) entry which is preliminary data.</text>
</comment>
<evidence type="ECO:0000256" key="1">
    <source>
        <dbReference type="SAM" id="SignalP"/>
    </source>
</evidence>
<dbReference type="Proteomes" id="UP001595741">
    <property type="component" value="Unassembled WGS sequence"/>
</dbReference>
<protein>
    <submittedName>
        <fullName evidence="3">CNP1-like family protein</fullName>
    </submittedName>
</protein>
<evidence type="ECO:0000259" key="2">
    <source>
        <dbReference type="Pfam" id="PF08750"/>
    </source>
</evidence>
<evidence type="ECO:0000313" key="4">
    <source>
        <dbReference type="Proteomes" id="UP001595741"/>
    </source>
</evidence>
<dbReference type="Pfam" id="PF08750">
    <property type="entry name" value="CNP1"/>
    <property type="match status" value="1"/>
</dbReference>
<proteinExistence type="predicted"/>
<keyword evidence="1" id="KW-0732">Signal</keyword>
<dbReference type="EMBL" id="JBHRXN010000030">
    <property type="protein sequence ID" value="MFC3532647.1"/>
    <property type="molecule type" value="Genomic_DNA"/>
</dbReference>
<gene>
    <name evidence="3" type="ORF">ACFOLG_10680</name>
</gene>
<feature type="chain" id="PRO_5046241211" evidence="1">
    <location>
        <begin position="24"/>
        <end position="189"/>
    </location>
</feature>
<organism evidence="3 4">
    <name type="scientific">Vogesella facilis</name>
    <dbReference type="NCBI Taxonomy" id="1655232"/>
    <lineage>
        <taxon>Bacteria</taxon>
        <taxon>Pseudomonadati</taxon>
        <taxon>Pseudomonadota</taxon>
        <taxon>Betaproteobacteria</taxon>
        <taxon>Neisseriales</taxon>
        <taxon>Chromobacteriaceae</taxon>
        <taxon>Vogesella</taxon>
    </lineage>
</organism>
<evidence type="ECO:0000313" key="3">
    <source>
        <dbReference type="EMBL" id="MFC3532647.1"/>
    </source>
</evidence>
<accession>A0ABV7RFZ1</accession>